<name>A0A166BWC3_9AGAM</name>
<keyword evidence="7" id="KW-0496">Mitochondrion</keyword>
<dbReference type="Proteomes" id="UP000076532">
    <property type="component" value="Unassembled WGS sequence"/>
</dbReference>
<dbReference type="PANTHER" id="PTHR12497">
    <property type="entry name" value="TAZ PROTEIN TAFAZZIN"/>
    <property type="match status" value="1"/>
</dbReference>
<organism evidence="15 16">
    <name type="scientific">Athelia psychrophila</name>
    <dbReference type="NCBI Taxonomy" id="1759441"/>
    <lineage>
        <taxon>Eukaryota</taxon>
        <taxon>Fungi</taxon>
        <taxon>Dikarya</taxon>
        <taxon>Basidiomycota</taxon>
        <taxon>Agaricomycotina</taxon>
        <taxon>Agaricomycetes</taxon>
        <taxon>Agaricomycetidae</taxon>
        <taxon>Atheliales</taxon>
        <taxon>Atheliaceae</taxon>
        <taxon>Athelia</taxon>
    </lineage>
</organism>
<dbReference type="GO" id="GO:0005741">
    <property type="term" value="C:mitochondrial outer membrane"/>
    <property type="evidence" value="ECO:0007669"/>
    <property type="project" value="UniProtKB-SubCell"/>
</dbReference>
<feature type="domain" description="Phospholipid/glycerol acyltransferase" evidence="14">
    <location>
        <begin position="52"/>
        <end position="185"/>
    </location>
</feature>
<evidence type="ECO:0000256" key="12">
    <source>
        <dbReference type="RuleBase" id="RU365062"/>
    </source>
</evidence>
<reference evidence="15 16" key="1">
    <citation type="journal article" date="2016" name="Mol. Biol. Evol.">
        <title>Comparative Genomics of Early-Diverging Mushroom-Forming Fungi Provides Insights into the Origins of Lignocellulose Decay Capabilities.</title>
        <authorList>
            <person name="Nagy L.G."/>
            <person name="Riley R."/>
            <person name="Tritt A."/>
            <person name="Adam C."/>
            <person name="Daum C."/>
            <person name="Floudas D."/>
            <person name="Sun H."/>
            <person name="Yadav J.S."/>
            <person name="Pangilinan J."/>
            <person name="Larsson K.H."/>
            <person name="Matsuura K."/>
            <person name="Barry K."/>
            <person name="Labutti K."/>
            <person name="Kuo R."/>
            <person name="Ohm R.A."/>
            <person name="Bhattacharya S.S."/>
            <person name="Shirouzu T."/>
            <person name="Yoshinaga Y."/>
            <person name="Martin F.M."/>
            <person name="Grigoriev I.V."/>
            <person name="Hibbett D.S."/>
        </authorList>
    </citation>
    <scope>NUCLEOTIDE SEQUENCE [LARGE SCALE GENOMIC DNA]</scope>
    <source>
        <strain evidence="15 16">CBS 109695</strain>
    </source>
</reference>
<proteinExistence type="inferred from homology"/>
<keyword evidence="8" id="KW-0472">Membrane</keyword>
<dbReference type="AlphaFoldDB" id="A0A166BWC3"/>
<evidence type="ECO:0000256" key="7">
    <source>
        <dbReference type="ARBA" id="ARBA00023128"/>
    </source>
</evidence>
<feature type="signal peptide" evidence="13">
    <location>
        <begin position="1"/>
        <end position="20"/>
    </location>
</feature>
<dbReference type="InterPro" id="IPR000872">
    <property type="entry name" value="Tafazzin"/>
</dbReference>
<keyword evidence="13" id="KW-0732">Signal</keyword>
<dbReference type="GO" id="GO:0035965">
    <property type="term" value="P:cardiolipin acyl-chain remodeling"/>
    <property type="evidence" value="ECO:0007669"/>
    <property type="project" value="TreeGrafter"/>
</dbReference>
<keyword evidence="9" id="KW-0012">Acyltransferase</keyword>
<dbReference type="InterPro" id="IPR002123">
    <property type="entry name" value="Plipid/glycerol_acylTrfase"/>
</dbReference>
<evidence type="ECO:0000256" key="1">
    <source>
        <dbReference type="ARBA" id="ARBA00004137"/>
    </source>
</evidence>
<evidence type="ECO:0000256" key="8">
    <source>
        <dbReference type="ARBA" id="ARBA00023136"/>
    </source>
</evidence>
<dbReference type="PRINTS" id="PR00979">
    <property type="entry name" value="TAFAZZIN"/>
</dbReference>
<evidence type="ECO:0000256" key="13">
    <source>
        <dbReference type="SAM" id="SignalP"/>
    </source>
</evidence>
<evidence type="ECO:0000256" key="3">
    <source>
        <dbReference type="ARBA" id="ARBA00022679"/>
    </source>
</evidence>
<evidence type="ECO:0000256" key="10">
    <source>
        <dbReference type="ARBA" id="ARBA00024323"/>
    </source>
</evidence>
<comment type="similarity">
    <text evidence="2 12">Belongs to the taffazin family.</text>
</comment>
<dbReference type="GO" id="GO:0047184">
    <property type="term" value="F:1-acylglycerophosphocholine O-acyltransferase activity"/>
    <property type="evidence" value="ECO:0007669"/>
    <property type="project" value="TreeGrafter"/>
</dbReference>
<keyword evidence="3" id="KW-0808">Transferase</keyword>
<dbReference type="GO" id="GO:0005743">
    <property type="term" value="C:mitochondrial inner membrane"/>
    <property type="evidence" value="ECO:0007669"/>
    <property type="project" value="UniProtKB-SubCell"/>
</dbReference>
<evidence type="ECO:0000259" key="14">
    <source>
        <dbReference type="SMART" id="SM00563"/>
    </source>
</evidence>
<evidence type="ECO:0000256" key="2">
    <source>
        <dbReference type="ARBA" id="ARBA00010524"/>
    </source>
</evidence>
<comment type="catalytic activity">
    <reaction evidence="11">
        <text>1'-[1,2-diacyl-sn-glycero-3-phospho],3'-[1-acyl-sn-glycero-3-phospho]-glycerol + a 1,2-diacyl-sn-glycero-3-phosphocholine = a cardiolipin + a 1-acyl-sn-glycero-3-phosphocholine</text>
        <dbReference type="Rhea" id="RHEA:33731"/>
        <dbReference type="ChEBI" id="CHEBI:57643"/>
        <dbReference type="ChEBI" id="CHEBI:58168"/>
        <dbReference type="ChEBI" id="CHEBI:62237"/>
        <dbReference type="ChEBI" id="CHEBI:64743"/>
    </reaction>
    <physiologicalReaction direction="left-to-right" evidence="11">
        <dbReference type="Rhea" id="RHEA:33732"/>
    </physiologicalReaction>
    <physiologicalReaction direction="right-to-left" evidence="11">
        <dbReference type="Rhea" id="RHEA:33733"/>
    </physiologicalReaction>
</comment>
<evidence type="ECO:0000313" key="16">
    <source>
        <dbReference type="Proteomes" id="UP000076532"/>
    </source>
</evidence>
<feature type="chain" id="PRO_5007871408" description="Tafazzin family protein" evidence="13">
    <location>
        <begin position="21"/>
        <end position="293"/>
    </location>
</feature>
<dbReference type="GO" id="GO:0007007">
    <property type="term" value="P:inner mitochondrial membrane organization"/>
    <property type="evidence" value="ECO:0007669"/>
    <property type="project" value="TreeGrafter"/>
</dbReference>
<accession>A0A166BWC3</accession>
<dbReference type="PANTHER" id="PTHR12497:SF0">
    <property type="entry name" value="TAFAZZIN"/>
    <property type="match status" value="1"/>
</dbReference>
<evidence type="ECO:0000256" key="6">
    <source>
        <dbReference type="ARBA" id="ARBA00023098"/>
    </source>
</evidence>
<evidence type="ECO:0000256" key="11">
    <source>
        <dbReference type="ARBA" id="ARBA00047906"/>
    </source>
</evidence>
<evidence type="ECO:0000313" key="15">
    <source>
        <dbReference type="EMBL" id="KZP13042.1"/>
    </source>
</evidence>
<evidence type="ECO:0000256" key="4">
    <source>
        <dbReference type="ARBA" id="ARBA00022787"/>
    </source>
</evidence>
<keyword evidence="5" id="KW-0999">Mitochondrion inner membrane</keyword>
<keyword evidence="4" id="KW-1000">Mitochondrion outer membrane</keyword>
<dbReference type="SUPFAM" id="SSF69593">
    <property type="entry name" value="Glycerol-3-phosphate (1)-acyltransferase"/>
    <property type="match status" value="1"/>
</dbReference>
<evidence type="ECO:0000256" key="9">
    <source>
        <dbReference type="ARBA" id="ARBA00023315"/>
    </source>
</evidence>
<keyword evidence="16" id="KW-1185">Reference proteome</keyword>
<sequence length="293" mass="32578">MSVGPFTRPTLLSVSLLCKAFLNSPFCSVKVNGLPNLLHALDDQERASGRGVVTVCNHISTLDDPLTWGVLPTRLTLNHRTTRWALGASDVMFTNPVFSTFFRAGQVLETFRGQGIYQPAVDTAIEKLDQGGWVHLFGEGYISQASSFDKEHGATVLRRFKWGVGRILMETAVPPIVIPMWLTGFDQLMPEGRAFPWKYIPRLGVKLSVTFGKPLPPEDIQAALRAMGREELFGVSSPDRVREGVTREAIGMNLETEPRKRQIDHTRSMVTAVVQRAVEELGRRVSEDHLGKP</sequence>
<comment type="subcellular location">
    <subcellularLocation>
        <location evidence="1">Mitochondrion inner membrane</location>
        <topology evidence="1">Peripheral membrane protein</topology>
        <orientation evidence="1">Intermembrane side</orientation>
    </subcellularLocation>
    <subcellularLocation>
        <location evidence="10">Mitochondrion outer membrane</location>
        <topology evidence="10">Peripheral membrane protein</topology>
        <orientation evidence="10">Intermembrane side</orientation>
    </subcellularLocation>
</comment>
<keyword evidence="6" id="KW-0443">Lipid metabolism</keyword>
<evidence type="ECO:0000256" key="5">
    <source>
        <dbReference type="ARBA" id="ARBA00022792"/>
    </source>
</evidence>
<dbReference type="Pfam" id="PF01553">
    <property type="entry name" value="Acyltransferase"/>
    <property type="match status" value="1"/>
</dbReference>
<protein>
    <recommendedName>
        <fullName evidence="12">Tafazzin family protein</fullName>
    </recommendedName>
</protein>
<dbReference type="OrthoDB" id="193467at2759"/>
<dbReference type="EMBL" id="KV417638">
    <property type="protein sequence ID" value="KZP13042.1"/>
    <property type="molecule type" value="Genomic_DNA"/>
</dbReference>
<dbReference type="STRING" id="436010.A0A166BWC3"/>
<dbReference type="CDD" id="cd07989">
    <property type="entry name" value="LPLAT_AGPAT-like"/>
    <property type="match status" value="1"/>
</dbReference>
<gene>
    <name evidence="15" type="ORF">FIBSPDRAFT_753988</name>
</gene>
<dbReference type="SMART" id="SM00563">
    <property type="entry name" value="PlsC"/>
    <property type="match status" value="1"/>
</dbReference>